<dbReference type="PANTHER" id="PTHR30537">
    <property type="entry name" value="HTH-TYPE TRANSCRIPTIONAL REGULATOR"/>
    <property type="match status" value="1"/>
</dbReference>
<dbReference type="Gene3D" id="3.40.190.10">
    <property type="entry name" value="Periplasmic binding protein-like II"/>
    <property type="match status" value="2"/>
</dbReference>
<dbReference type="InterPro" id="IPR036390">
    <property type="entry name" value="WH_DNA-bd_sf"/>
</dbReference>
<evidence type="ECO:0000256" key="4">
    <source>
        <dbReference type="ARBA" id="ARBA00023163"/>
    </source>
</evidence>
<comment type="caution">
    <text evidence="6">The sequence shown here is derived from an EMBL/GenBank/DDBJ whole genome shotgun (WGS) entry which is preliminary data.</text>
</comment>
<dbReference type="InterPro" id="IPR000847">
    <property type="entry name" value="LysR_HTH_N"/>
</dbReference>
<dbReference type="GO" id="GO:0003700">
    <property type="term" value="F:DNA-binding transcription factor activity"/>
    <property type="evidence" value="ECO:0007669"/>
    <property type="project" value="InterPro"/>
</dbReference>
<dbReference type="AlphaFoldDB" id="A0A9X1A610"/>
<feature type="domain" description="HTH lysR-type" evidence="5">
    <location>
        <begin position="7"/>
        <end position="64"/>
    </location>
</feature>
<evidence type="ECO:0000256" key="2">
    <source>
        <dbReference type="ARBA" id="ARBA00023015"/>
    </source>
</evidence>
<reference evidence="6" key="2">
    <citation type="submission" date="2021-03" db="EMBL/GenBank/DDBJ databases">
        <authorList>
            <person name="Artuso I."/>
            <person name="Turrini P."/>
            <person name="Pirolo M."/>
            <person name="Lugli G.A."/>
            <person name="Ventura M."/>
            <person name="Visca P."/>
        </authorList>
    </citation>
    <scope>NUCLEOTIDE SEQUENCE</scope>
    <source>
        <strain evidence="6">LMG 26462</strain>
    </source>
</reference>
<evidence type="ECO:0000259" key="5">
    <source>
        <dbReference type="PROSITE" id="PS50931"/>
    </source>
</evidence>
<dbReference type="RefSeq" id="WP_214385112.1">
    <property type="nucleotide sequence ID" value="NZ_JAFLWW010000001.1"/>
</dbReference>
<dbReference type="EMBL" id="JAFLWW010000001">
    <property type="protein sequence ID" value="MBT1154105.1"/>
    <property type="molecule type" value="Genomic_DNA"/>
</dbReference>
<dbReference type="Proteomes" id="UP001138921">
    <property type="component" value="Unassembled WGS sequence"/>
</dbReference>
<comment type="similarity">
    <text evidence="1">Belongs to the LysR transcriptional regulatory family.</text>
</comment>
<evidence type="ECO:0000313" key="7">
    <source>
        <dbReference type="Proteomes" id="UP001138921"/>
    </source>
</evidence>
<keyword evidence="4" id="KW-0804">Transcription</keyword>
<dbReference type="PRINTS" id="PR00039">
    <property type="entry name" value="HTHLYSR"/>
</dbReference>
<evidence type="ECO:0000256" key="3">
    <source>
        <dbReference type="ARBA" id="ARBA00023125"/>
    </source>
</evidence>
<dbReference type="InterPro" id="IPR005119">
    <property type="entry name" value="LysR_subst-bd"/>
</dbReference>
<dbReference type="Gene3D" id="1.10.10.10">
    <property type="entry name" value="Winged helix-like DNA-binding domain superfamily/Winged helix DNA-binding domain"/>
    <property type="match status" value="1"/>
</dbReference>
<name>A0A9X1A610_9HYPH</name>
<keyword evidence="7" id="KW-1185">Reference proteome</keyword>
<accession>A0A9X1A610</accession>
<evidence type="ECO:0000313" key="6">
    <source>
        <dbReference type="EMBL" id="MBT1154105.1"/>
    </source>
</evidence>
<sequence length="314" mass="34220">MSSSKQNNLRSLQTFEAVARHLSLTKAATELGVTQSAVSHQLRRLTDQIGERLMMKSGRSIVLTSAGEALARKLGAAFGDIDRSLSEVIGRNRKLVRLAICSSFAPGWLVPRLSSFHQANPEVGLQLCMYAREPVLTDAVADAFVTTFPEVPGFWSLLVRREMLVPVVSGRKPDLDQIVPRLITTDLEPARIGADWKICAAQGILPFEIPASQDWLFASHYIVALEMVRQGLGAALVPDFLVERELADGTLKVISDGGVATNEDYYLCIKESRRSEAPLDAVARWFRLQTNGQGKHAARLVDGADAVSATLAGI</sequence>
<dbReference type="Pfam" id="PF03466">
    <property type="entry name" value="LysR_substrate"/>
    <property type="match status" value="1"/>
</dbReference>
<dbReference type="GO" id="GO:0043565">
    <property type="term" value="F:sequence-specific DNA binding"/>
    <property type="evidence" value="ECO:0007669"/>
    <property type="project" value="TreeGrafter"/>
</dbReference>
<dbReference type="InterPro" id="IPR036388">
    <property type="entry name" value="WH-like_DNA-bd_sf"/>
</dbReference>
<keyword evidence="3" id="KW-0238">DNA-binding</keyword>
<gene>
    <name evidence="6" type="ORF">J1C56_00705</name>
</gene>
<organism evidence="6 7">
    <name type="scientific">Aminobacter anthyllidis</name>
    <dbReference type="NCBI Taxonomy" id="1035067"/>
    <lineage>
        <taxon>Bacteria</taxon>
        <taxon>Pseudomonadati</taxon>
        <taxon>Pseudomonadota</taxon>
        <taxon>Alphaproteobacteria</taxon>
        <taxon>Hyphomicrobiales</taxon>
        <taxon>Phyllobacteriaceae</taxon>
        <taxon>Aminobacter</taxon>
    </lineage>
</organism>
<protein>
    <submittedName>
        <fullName evidence="6">LysR family transcriptional regulator</fullName>
    </submittedName>
</protein>
<dbReference type="SUPFAM" id="SSF46785">
    <property type="entry name" value="Winged helix' DNA-binding domain"/>
    <property type="match status" value="1"/>
</dbReference>
<dbReference type="PANTHER" id="PTHR30537:SF26">
    <property type="entry name" value="GLYCINE CLEAVAGE SYSTEM TRANSCRIPTIONAL ACTIVATOR"/>
    <property type="match status" value="1"/>
</dbReference>
<keyword evidence="2" id="KW-0805">Transcription regulation</keyword>
<dbReference type="PROSITE" id="PS50931">
    <property type="entry name" value="HTH_LYSR"/>
    <property type="match status" value="1"/>
</dbReference>
<reference evidence="6" key="1">
    <citation type="journal article" date="2021" name="Microorganisms">
        <title>Phylogenomic Reconstruction and Metabolic Potential of the Genus Aminobacter.</title>
        <authorList>
            <person name="Artuso I."/>
            <person name="Turrini P."/>
            <person name="Pirolo M."/>
            <person name="Lugli G.A."/>
            <person name="Ventura M."/>
            <person name="Visca P."/>
        </authorList>
    </citation>
    <scope>NUCLEOTIDE SEQUENCE</scope>
    <source>
        <strain evidence="6">LMG 26462</strain>
    </source>
</reference>
<dbReference type="Pfam" id="PF00126">
    <property type="entry name" value="HTH_1"/>
    <property type="match status" value="1"/>
</dbReference>
<proteinExistence type="inferred from homology"/>
<evidence type="ECO:0000256" key="1">
    <source>
        <dbReference type="ARBA" id="ARBA00009437"/>
    </source>
</evidence>
<dbReference type="SUPFAM" id="SSF53850">
    <property type="entry name" value="Periplasmic binding protein-like II"/>
    <property type="match status" value="1"/>
</dbReference>
<dbReference type="GO" id="GO:0006351">
    <property type="term" value="P:DNA-templated transcription"/>
    <property type="evidence" value="ECO:0007669"/>
    <property type="project" value="TreeGrafter"/>
</dbReference>
<dbReference type="InterPro" id="IPR058163">
    <property type="entry name" value="LysR-type_TF_proteobact-type"/>
</dbReference>